<dbReference type="SUPFAM" id="SSF53474">
    <property type="entry name" value="alpha/beta-Hydrolases"/>
    <property type="match status" value="1"/>
</dbReference>
<comment type="caution">
    <text evidence="5">The sequence shown here is derived from an EMBL/GenBank/DDBJ whole genome shotgun (WGS) entry which is preliminary data.</text>
</comment>
<evidence type="ECO:0000313" key="5">
    <source>
        <dbReference type="EMBL" id="EJK68923.1"/>
    </source>
</evidence>
<keyword evidence="6" id="KW-1185">Reference proteome</keyword>
<organism evidence="5 6">
    <name type="scientific">Thalassiosira oceanica</name>
    <name type="common">Marine diatom</name>
    <dbReference type="NCBI Taxonomy" id="159749"/>
    <lineage>
        <taxon>Eukaryota</taxon>
        <taxon>Sar</taxon>
        <taxon>Stramenopiles</taxon>
        <taxon>Ochrophyta</taxon>
        <taxon>Bacillariophyta</taxon>
        <taxon>Coscinodiscophyceae</taxon>
        <taxon>Thalassiosirophycidae</taxon>
        <taxon>Thalassiosirales</taxon>
        <taxon>Thalassiosiraceae</taxon>
        <taxon>Thalassiosira</taxon>
    </lineage>
</organism>
<proteinExistence type="inferred from homology"/>
<dbReference type="InterPro" id="IPR000073">
    <property type="entry name" value="AB_hydrolase_1"/>
</dbReference>
<dbReference type="eggNOG" id="KOG2382">
    <property type="taxonomic scope" value="Eukaryota"/>
</dbReference>
<dbReference type="PANTHER" id="PTHR46118:SF4">
    <property type="entry name" value="PROTEIN ABHD11"/>
    <property type="match status" value="1"/>
</dbReference>
<dbReference type="PANTHER" id="PTHR46118">
    <property type="entry name" value="PROTEIN ABHD11"/>
    <property type="match status" value="1"/>
</dbReference>
<dbReference type="OrthoDB" id="194865at2759"/>
<feature type="domain" description="AB hydrolase-1" evidence="4">
    <location>
        <begin position="82"/>
        <end position="351"/>
    </location>
</feature>
<dbReference type="Pfam" id="PF00561">
    <property type="entry name" value="Abhydrolase_1"/>
    <property type="match status" value="1"/>
</dbReference>
<evidence type="ECO:0000259" key="4">
    <source>
        <dbReference type="Pfam" id="PF00561"/>
    </source>
</evidence>
<dbReference type="Gene3D" id="3.40.50.1820">
    <property type="entry name" value="alpha/beta hydrolase"/>
    <property type="match status" value="1"/>
</dbReference>
<evidence type="ECO:0000256" key="2">
    <source>
        <dbReference type="ARBA" id="ARBA00022801"/>
    </source>
</evidence>
<dbReference type="AlphaFoldDB" id="K0SRK0"/>
<dbReference type="InterPro" id="IPR029058">
    <property type="entry name" value="AB_hydrolase_fold"/>
</dbReference>
<evidence type="ECO:0000256" key="3">
    <source>
        <dbReference type="SAM" id="SignalP"/>
    </source>
</evidence>
<dbReference type="OMA" id="FLGMSDN"/>
<protein>
    <recommendedName>
        <fullName evidence="4">AB hydrolase-1 domain-containing protein</fullName>
    </recommendedName>
</protein>
<feature type="chain" id="PRO_5003837979" description="AB hydrolase-1 domain-containing protein" evidence="3">
    <location>
        <begin position="21"/>
        <end position="364"/>
    </location>
</feature>
<name>K0SRK0_THAOC</name>
<comment type="similarity">
    <text evidence="1">Belongs to the AB hydrolase superfamily.</text>
</comment>
<dbReference type="Proteomes" id="UP000266841">
    <property type="component" value="Unassembled WGS sequence"/>
</dbReference>
<evidence type="ECO:0000313" key="6">
    <source>
        <dbReference type="Proteomes" id="UP000266841"/>
    </source>
</evidence>
<accession>K0SRK0</accession>
<keyword evidence="2" id="KW-0378">Hydrolase</keyword>
<dbReference type="GO" id="GO:0052689">
    <property type="term" value="F:carboxylic ester hydrolase activity"/>
    <property type="evidence" value="ECO:0007669"/>
    <property type="project" value="TreeGrafter"/>
</dbReference>
<keyword evidence="3" id="KW-0732">Signal</keyword>
<evidence type="ECO:0000256" key="1">
    <source>
        <dbReference type="ARBA" id="ARBA00008645"/>
    </source>
</evidence>
<feature type="signal peptide" evidence="3">
    <location>
        <begin position="1"/>
        <end position="20"/>
    </location>
</feature>
<gene>
    <name evidence="5" type="ORF">THAOC_09864</name>
</gene>
<dbReference type="EMBL" id="AGNL01010695">
    <property type="protein sequence ID" value="EJK68923.1"/>
    <property type="molecule type" value="Genomic_DNA"/>
</dbReference>
<sequence>MSSVPRPLLVMAAFVAYARGLAGTGRSRLVGAFQPRGMQRFAGSRSRLRRSQSTILTRSATVADAVDLQYNEFPAPADSDKPAVIFLHGLLGNKRNFASLATSLSTQLRSPRTIYTLDLRNHGENTHDWRDECMSYTDMSLDVLAFMDRKSIDTAVLVGHSMGGKVAQSCALAHPDRIAGLVVLDIAPVRYYSDAKNEQSGSAWRAVEAIVRSVSKVDVSAFSNKREVDRHFLEHGILEDAALRAFVLTNLDQPRAAKGQEAPPMKWKINWNGIVNELNSIAGFDAAGCILDESVDDSERSHRYDGDTFYISGGASRFVQTSYIPQIQRLFPNHLLTTIRGAGHWVHAEAPEETIKLLRTYLDR</sequence>
<reference evidence="5 6" key="1">
    <citation type="journal article" date="2012" name="Genome Biol.">
        <title>Genome and low-iron response of an oceanic diatom adapted to chronic iron limitation.</title>
        <authorList>
            <person name="Lommer M."/>
            <person name="Specht M."/>
            <person name="Roy A.S."/>
            <person name="Kraemer L."/>
            <person name="Andreson R."/>
            <person name="Gutowska M.A."/>
            <person name="Wolf J."/>
            <person name="Bergner S.V."/>
            <person name="Schilhabel M.B."/>
            <person name="Klostermeier U.C."/>
            <person name="Beiko R.G."/>
            <person name="Rosenstiel P."/>
            <person name="Hippler M."/>
            <person name="Laroche J."/>
        </authorList>
    </citation>
    <scope>NUCLEOTIDE SEQUENCE [LARGE SCALE GENOMIC DNA]</scope>
    <source>
        <strain evidence="5 6">CCMP1005</strain>
    </source>
</reference>